<reference evidence="2 3" key="1">
    <citation type="submission" date="2024-09" db="EMBL/GenBank/DDBJ databases">
        <authorList>
            <person name="Sun Q."/>
            <person name="Mori K."/>
        </authorList>
    </citation>
    <scope>NUCLEOTIDE SEQUENCE [LARGE SCALE GENOMIC DNA]</scope>
    <source>
        <strain evidence="2 3">JCM 14321</strain>
    </source>
</reference>
<comment type="caution">
    <text evidence="2">The sequence shown here is derived from an EMBL/GenBank/DDBJ whole genome shotgun (WGS) entry which is preliminary data.</text>
</comment>
<proteinExistence type="predicted"/>
<gene>
    <name evidence="2" type="ORF">ACFFQV_00185</name>
</gene>
<accession>A0ABV5SK27</accession>
<feature type="transmembrane region" description="Helical" evidence="1">
    <location>
        <begin position="43"/>
        <end position="66"/>
    </location>
</feature>
<evidence type="ECO:0000313" key="2">
    <source>
        <dbReference type="EMBL" id="MFB9640694.1"/>
    </source>
</evidence>
<keyword evidence="3" id="KW-1185">Reference proteome</keyword>
<dbReference type="Proteomes" id="UP001589667">
    <property type="component" value="Unassembled WGS sequence"/>
</dbReference>
<dbReference type="EMBL" id="JBHMBL010000001">
    <property type="protein sequence ID" value="MFB9640694.1"/>
    <property type="molecule type" value="Genomic_DNA"/>
</dbReference>
<protein>
    <submittedName>
        <fullName evidence="2">Uncharacterized protein</fullName>
    </submittedName>
</protein>
<evidence type="ECO:0000313" key="3">
    <source>
        <dbReference type="Proteomes" id="UP001589667"/>
    </source>
</evidence>
<keyword evidence="1" id="KW-0472">Membrane</keyword>
<feature type="transmembrane region" description="Helical" evidence="1">
    <location>
        <begin position="12"/>
        <end position="31"/>
    </location>
</feature>
<keyword evidence="1" id="KW-0812">Transmembrane</keyword>
<organism evidence="2 3">
    <name type="scientific">Agromyces lapidis</name>
    <dbReference type="NCBI Taxonomy" id="279574"/>
    <lineage>
        <taxon>Bacteria</taxon>
        <taxon>Bacillati</taxon>
        <taxon>Actinomycetota</taxon>
        <taxon>Actinomycetes</taxon>
        <taxon>Micrococcales</taxon>
        <taxon>Microbacteriaceae</taxon>
        <taxon>Agromyces</taxon>
    </lineage>
</organism>
<name>A0ABV5SK27_9MICO</name>
<dbReference type="RefSeq" id="WP_157423863.1">
    <property type="nucleotide sequence ID" value="NZ_BAAANI010000008.1"/>
</dbReference>
<evidence type="ECO:0000256" key="1">
    <source>
        <dbReference type="SAM" id="Phobius"/>
    </source>
</evidence>
<sequence>MNEIVTIEPWNPWPLAIPIVIAVAGIVVSSLGTRRRSKPVRELGSGVFLIAIVAFAAMFGVMPGSWDQGERAKALIAVGYASPTFSGEQVVGPGEPAAVAFQAERDGERVRGVLRHQGDSQWEIAEIEDDT</sequence>
<keyword evidence="1" id="KW-1133">Transmembrane helix</keyword>